<feature type="transmembrane region" description="Helical" evidence="6">
    <location>
        <begin position="76"/>
        <end position="96"/>
    </location>
</feature>
<dbReference type="PANTHER" id="PTHR35007">
    <property type="entry name" value="INTEGRAL MEMBRANE PROTEIN-RELATED"/>
    <property type="match status" value="1"/>
</dbReference>
<gene>
    <name evidence="8" type="ORF">UFOPK3674_00898</name>
</gene>
<evidence type="ECO:0000256" key="1">
    <source>
        <dbReference type="ARBA" id="ARBA00004651"/>
    </source>
</evidence>
<evidence type="ECO:0000256" key="6">
    <source>
        <dbReference type="SAM" id="Phobius"/>
    </source>
</evidence>
<evidence type="ECO:0000256" key="2">
    <source>
        <dbReference type="ARBA" id="ARBA00022475"/>
    </source>
</evidence>
<evidence type="ECO:0000256" key="3">
    <source>
        <dbReference type="ARBA" id="ARBA00022692"/>
    </source>
</evidence>
<protein>
    <submittedName>
        <fullName evidence="8">Unannotated protein</fullName>
    </submittedName>
</protein>
<reference evidence="8" key="1">
    <citation type="submission" date="2020-05" db="EMBL/GenBank/DDBJ databases">
        <authorList>
            <person name="Chiriac C."/>
            <person name="Salcher M."/>
            <person name="Ghai R."/>
            <person name="Kavagutti S V."/>
        </authorList>
    </citation>
    <scope>NUCLEOTIDE SEQUENCE</scope>
</reference>
<dbReference type="InterPro" id="IPR018076">
    <property type="entry name" value="T2SS_GspF_dom"/>
</dbReference>
<proteinExistence type="predicted"/>
<feature type="transmembrane region" description="Helical" evidence="6">
    <location>
        <begin position="6"/>
        <end position="26"/>
    </location>
</feature>
<keyword evidence="3 6" id="KW-0812">Transmembrane</keyword>
<comment type="subcellular location">
    <subcellularLocation>
        <location evidence="1">Cell membrane</location>
        <topology evidence="1">Multi-pass membrane protein</topology>
    </subcellularLocation>
</comment>
<keyword evidence="5 6" id="KW-0472">Membrane</keyword>
<feature type="transmembrane region" description="Helical" evidence="6">
    <location>
        <begin position="249"/>
        <end position="271"/>
    </location>
</feature>
<sequence>MTLAVLAAGCAVGCAFAALAQLLGALRHARSLPRERRGPVRLVLRAMATPPAPAGLARLLDAADAAGRLSVRELMAIKSLTAGGCLLVLMLGASALPGRLGVLLLVLGPVGAFHAPDLLLLRRARERAARVRAEAPQVIDRVRLAVGAGLPAGQALERAARHGEGPLALELRRAAAAMAVGLPQSAALRRVVERCPVPEVEALAALVGRSARHGTPAGPALAALAAGARSERARRIRDRAQRAAPKIQLVVALLLVPAALCLIAAAILAGLR</sequence>
<keyword evidence="4 6" id="KW-1133">Transmembrane helix</keyword>
<dbReference type="Pfam" id="PF00482">
    <property type="entry name" value="T2SSF"/>
    <property type="match status" value="1"/>
</dbReference>
<feature type="transmembrane region" description="Helical" evidence="6">
    <location>
        <begin position="102"/>
        <end position="121"/>
    </location>
</feature>
<keyword evidence="2" id="KW-1003">Cell membrane</keyword>
<evidence type="ECO:0000256" key="4">
    <source>
        <dbReference type="ARBA" id="ARBA00022989"/>
    </source>
</evidence>
<dbReference type="EMBL" id="CAFBMX010000004">
    <property type="protein sequence ID" value="CAB4926772.1"/>
    <property type="molecule type" value="Genomic_DNA"/>
</dbReference>
<dbReference type="AlphaFoldDB" id="A0A6J7I821"/>
<evidence type="ECO:0000256" key="5">
    <source>
        <dbReference type="ARBA" id="ARBA00023136"/>
    </source>
</evidence>
<evidence type="ECO:0000259" key="7">
    <source>
        <dbReference type="Pfam" id="PF00482"/>
    </source>
</evidence>
<dbReference type="GO" id="GO:0005886">
    <property type="term" value="C:plasma membrane"/>
    <property type="evidence" value="ECO:0007669"/>
    <property type="project" value="UniProtKB-SubCell"/>
</dbReference>
<name>A0A6J7I821_9ZZZZ</name>
<dbReference type="PANTHER" id="PTHR35007:SF2">
    <property type="entry name" value="PILUS ASSEMBLE PROTEIN"/>
    <property type="match status" value="1"/>
</dbReference>
<organism evidence="8">
    <name type="scientific">freshwater metagenome</name>
    <dbReference type="NCBI Taxonomy" id="449393"/>
    <lineage>
        <taxon>unclassified sequences</taxon>
        <taxon>metagenomes</taxon>
        <taxon>ecological metagenomes</taxon>
    </lineage>
</organism>
<evidence type="ECO:0000313" key="8">
    <source>
        <dbReference type="EMBL" id="CAB4926772.1"/>
    </source>
</evidence>
<accession>A0A6J7I821</accession>
<feature type="domain" description="Type II secretion system protein GspF" evidence="7">
    <location>
        <begin position="141"/>
        <end position="262"/>
    </location>
</feature>